<keyword evidence="1" id="KW-1133">Transmembrane helix</keyword>
<dbReference type="Gene3D" id="2.60.40.420">
    <property type="entry name" value="Cupredoxins - blue copper proteins"/>
    <property type="match status" value="1"/>
</dbReference>
<feature type="transmembrane region" description="Helical" evidence="1">
    <location>
        <begin position="12"/>
        <end position="28"/>
    </location>
</feature>
<dbReference type="EMBL" id="MHSA01000017">
    <property type="protein sequence ID" value="OHA34115.1"/>
    <property type="molecule type" value="Genomic_DNA"/>
</dbReference>
<organism evidence="2 3">
    <name type="scientific">Candidatus Taylorbacteria bacterium RIFCSPLOWO2_01_FULL_48_100</name>
    <dbReference type="NCBI Taxonomy" id="1802322"/>
    <lineage>
        <taxon>Bacteria</taxon>
        <taxon>Candidatus Tayloriibacteriota</taxon>
    </lineage>
</organism>
<dbReference type="SUPFAM" id="SSF49503">
    <property type="entry name" value="Cupredoxins"/>
    <property type="match status" value="1"/>
</dbReference>
<protein>
    <submittedName>
        <fullName evidence="2">Uncharacterized protein</fullName>
    </submittedName>
</protein>
<sequence>MQDDSQKGGVGIWILVVVIIAVGAFWFYRSRTVETVPESGVATIVGEAIVIYDANGFSPNTVTIKKGKTVIFQNKTGKPASVASGPHPTHTNYLEFDQYKTAERGQDEFRFVFEKVGVWKYHDHLNPTMTGTVVVTE</sequence>
<dbReference type="Proteomes" id="UP000177797">
    <property type="component" value="Unassembled WGS sequence"/>
</dbReference>
<evidence type="ECO:0000313" key="3">
    <source>
        <dbReference type="Proteomes" id="UP000177797"/>
    </source>
</evidence>
<evidence type="ECO:0000313" key="2">
    <source>
        <dbReference type="EMBL" id="OHA34115.1"/>
    </source>
</evidence>
<name>A0A1G2NDC3_9BACT</name>
<dbReference type="InterPro" id="IPR008972">
    <property type="entry name" value="Cupredoxin"/>
</dbReference>
<proteinExistence type="predicted"/>
<accession>A0A1G2NDC3</accession>
<keyword evidence="1" id="KW-0812">Transmembrane</keyword>
<keyword evidence="1" id="KW-0472">Membrane</keyword>
<reference evidence="2 3" key="1">
    <citation type="journal article" date="2016" name="Nat. Commun.">
        <title>Thousands of microbial genomes shed light on interconnected biogeochemical processes in an aquifer system.</title>
        <authorList>
            <person name="Anantharaman K."/>
            <person name="Brown C.T."/>
            <person name="Hug L.A."/>
            <person name="Sharon I."/>
            <person name="Castelle C.J."/>
            <person name="Probst A.J."/>
            <person name="Thomas B.C."/>
            <person name="Singh A."/>
            <person name="Wilkins M.J."/>
            <person name="Karaoz U."/>
            <person name="Brodie E.L."/>
            <person name="Williams K.H."/>
            <person name="Hubbard S.S."/>
            <person name="Banfield J.F."/>
        </authorList>
    </citation>
    <scope>NUCLEOTIDE SEQUENCE [LARGE SCALE GENOMIC DNA]</scope>
</reference>
<evidence type="ECO:0000256" key="1">
    <source>
        <dbReference type="SAM" id="Phobius"/>
    </source>
</evidence>
<gene>
    <name evidence="2" type="ORF">A2938_01465</name>
</gene>
<comment type="caution">
    <text evidence="2">The sequence shown here is derived from an EMBL/GenBank/DDBJ whole genome shotgun (WGS) entry which is preliminary data.</text>
</comment>
<dbReference type="AlphaFoldDB" id="A0A1G2NDC3"/>